<dbReference type="Proteomes" id="UP000245216">
    <property type="component" value="Unassembled WGS sequence"/>
</dbReference>
<sequence length="312" mass="35126">MDLKQIRYFVAVAKERNFTRAAEQLHIAQPALSRQIQLLEQELNVLLLSRESRPLQLTEAGRIFYEQSLQLLNRVEVMKAATTEVGLHQRPQLSIGFVASTLYGGLPILIQKFRHAYPDIRFHFLELTSSQQIAALRAGRIDIAFGRVRIHDSAVCRTVLREERLVLAIPPKIDLAKDRGPVSLQVIADHAFIVYPKSPRPSFADHVLNILHDNAIFPTEVHEVLELQTAMGLVAGGVGLCLIPSAAQIRSDLVYRLIDDEKVTSPIIFSHRKNDNSWYIAQMHAFIEEMYAEKPPWLIPGHSALSNGPPPC</sequence>
<dbReference type="PROSITE" id="PS50931">
    <property type="entry name" value="HTH_LYSR"/>
    <property type="match status" value="1"/>
</dbReference>
<evidence type="ECO:0000256" key="2">
    <source>
        <dbReference type="ARBA" id="ARBA00023015"/>
    </source>
</evidence>
<evidence type="ECO:0000313" key="6">
    <source>
        <dbReference type="EMBL" id="PWE13509.1"/>
    </source>
</evidence>
<dbReference type="EMBL" id="CP096916">
    <property type="protein sequence ID" value="WBM40076.1"/>
    <property type="molecule type" value="Genomic_DNA"/>
</dbReference>
<feature type="domain" description="HTH lysR-type" evidence="5">
    <location>
        <begin position="1"/>
        <end position="58"/>
    </location>
</feature>
<evidence type="ECO:0000256" key="3">
    <source>
        <dbReference type="ARBA" id="ARBA00023125"/>
    </source>
</evidence>
<gene>
    <name evidence="6" type="ORF">DF183_17070</name>
    <name evidence="7" type="ORF">M2J83_09765</name>
</gene>
<dbReference type="STRING" id="511.UZ73_17860"/>
<dbReference type="FunFam" id="1.10.10.10:FF:000001">
    <property type="entry name" value="LysR family transcriptional regulator"/>
    <property type="match status" value="1"/>
</dbReference>
<dbReference type="GO" id="GO:0003700">
    <property type="term" value="F:DNA-binding transcription factor activity"/>
    <property type="evidence" value="ECO:0007669"/>
    <property type="project" value="InterPro"/>
</dbReference>
<evidence type="ECO:0000313" key="7">
    <source>
        <dbReference type="EMBL" id="WBM40076.1"/>
    </source>
</evidence>
<evidence type="ECO:0000313" key="9">
    <source>
        <dbReference type="Proteomes" id="UP001211866"/>
    </source>
</evidence>
<dbReference type="InterPro" id="IPR005119">
    <property type="entry name" value="LysR_subst-bd"/>
</dbReference>
<evidence type="ECO:0000259" key="5">
    <source>
        <dbReference type="PROSITE" id="PS50931"/>
    </source>
</evidence>
<name>A0A2U2BHM7_ALCFA</name>
<dbReference type="PRINTS" id="PR00039">
    <property type="entry name" value="HTHLYSR"/>
</dbReference>
<comment type="similarity">
    <text evidence="1">Belongs to the LysR transcriptional regulatory family.</text>
</comment>
<accession>A0A2U2BHM7</accession>
<dbReference type="InterPro" id="IPR036390">
    <property type="entry name" value="WH_DNA-bd_sf"/>
</dbReference>
<dbReference type="Pfam" id="PF03466">
    <property type="entry name" value="LysR_substrate"/>
    <property type="match status" value="1"/>
</dbReference>
<organism evidence="6 8">
    <name type="scientific">Alcaligenes faecalis</name>
    <dbReference type="NCBI Taxonomy" id="511"/>
    <lineage>
        <taxon>Bacteria</taxon>
        <taxon>Pseudomonadati</taxon>
        <taxon>Pseudomonadota</taxon>
        <taxon>Betaproteobacteria</taxon>
        <taxon>Burkholderiales</taxon>
        <taxon>Alcaligenaceae</taxon>
        <taxon>Alcaligenes</taxon>
    </lineage>
</organism>
<dbReference type="GO" id="GO:0032993">
    <property type="term" value="C:protein-DNA complex"/>
    <property type="evidence" value="ECO:0007669"/>
    <property type="project" value="TreeGrafter"/>
</dbReference>
<keyword evidence="9" id="KW-1185">Reference proteome</keyword>
<keyword evidence="3" id="KW-0238">DNA-binding</keyword>
<dbReference type="PANTHER" id="PTHR30346:SF17">
    <property type="entry name" value="LYSR FAMILY TRANSCRIPTIONAL REGULATOR"/>
    <property type="match status" value="1"/>
</dbReference>
<dbReference type="Gene3D" id="1.10.10.10">
    <property type="entry name" value="Winged helix-like DNA-binding domain superfamily/Winged helix DNA-binding domain"/>
    <property type="match status" value="1"/>
</dbReference>
<dbReference type="RefSeq" id="WP_063692741.1">
    <property type="nucleotide sequence ID" value="NZ_CAXOKM010000003.1"/>
</dbReference>
<dbReference type="Gene3D" id="3.40.190.10">
    <property type="entry name" value="Periplasmic binding protein-like II"/>
    <property type="match status" value="2"/>
</dbReference>
<reference evidence="6 8" key="1">
    <citation type="submission" date="2018-05" db="EMBL/GenBank/DDBJ databases">
        <title>Genome Sequence of an Efficient Indole-Degrading Bacterium, Alcaligenes sp.YBY.</title>
        <authorList>
            <person name="Yang B."/>
        </authorList>
    </citation>
    <scope>NUCLEOTIDE SEQUENCE [LARGE SCALE GENOMIC DNA]</scope>
    <source>
        <strain evidence="6 8">YBY</strain>
    </source>
</reference>
<dbReference type="SUPFAM" id="SSF46785">
    <property type="entry name" value="Winged helix' DNA-binding domain"/>
    <property type="match status" value="1"/>
</dbReference>
<evidence type="ECO:0000256" key="1">
    <source>
        <dbReference type="ARBA" id="ARBA00009437"/>
    </source>
</evidence>
<reference evidence="6 8" key="2">
    <citation type="submission" date="2018-05" db="EMBL/GenBank/DDBJ databases">
        <authorList>
            <person name="Lanie J.A."/>
            <person name="Ng W.-L."/>
            <person name="Kazmierczak K.M."/>
            <person name="Andrzejewski T.M."/>
            <person name="Davidsen T.M."/>
            <person name="Wayne K.J."/>
            <person name="Tettelin H."/>
            <person name="Glass J.I."/>
            <person name="Rusch D."/>
            <person name="Podicherti R."/>
            <person name="Tsui H.-C.T."/>
            <person name="Winkler M.E."/>
        </authorList>
    </citation>
    <scope>NUCLEOTIDE SEQUENCE [LARGE SCALE GENOMIC DNA]</scope>
    <source>
        <strain evidence="6 8">YBY</strain>
    </source>
</reference>
<dbReference type="AlphaFoldDB" id="A0A2U2BHM7"/>
<dbReference type="PANTHER" id="PTHR30346">
    <property type="entry name" value="TRANSCRIPTIONAL DUAL REGULATOR HCAR-RELATED"/>
    <property type="match status" value="1"/>
</dbReference>
<dbReference type="InterPro" id="IPR000847">
    <property type="entry name" value="LysR_HTH_N"/>
</dbReference>
<keyword evidence="2" id="KW-0805">Transcription regulation</keyword>
<dbReference type="EMBL" id="QEXO01000004">
    <property type="protein sequence ID" value="PWE13509.1"/>
    <property type="molecule type" value="Genomic_DNA"/>
</dbReference>
<proteinExistence type="inferred from homology"/>
<dbReference type="SUPFAM" id="SSF53850">
    <property type="entry name" value="Periplasmic binding protein-like II"/>
    <property type="match status" value="1"/>
</dbReference>
<dbReference type="InterPro" id="IPR036388">
    <property type="entry name" value="WH-like_DNA-bd_sf"/>
</dbReference>
<protein>
    <submittedName>
        <fullName evidence="6">LysR family transcriptional regulator</fullName>
    </submittedName>
</protein>
<dbReference type="Proteomes" id="UP001211866">
    <property type="component" value="Chromosome"/>
</dbReference>
<evidence type="ECO:0000256" key="4">
    <source>
        <dbReference type="ARBA" id="ARBA00023163"/>
    </source>
</evidence>
<dbReference type="Pfam" id="PF00126">
    <property type="entry name" value="HTH_1"/>
    <property type="match status" value="1"/>
</dbReference>
<evidence type="ECO:0000313" key="8">
    <source>
        <dbReference type="Proteomes" id="UP000245216"/>
    </source>
</evidence>
<reference evidence="7 9" key="3">
    <citation type="submission" date="2022-05" db="EMBL/GenBank/DDBJ databases">
        <title>Complete sequence of strain NY11312.</title>
        <authorList>
            <person name="Zhou D."/>
        </authorList>
    </citation>
    <scope>NUCLEOTIDE SEQUENCE [LARGE SCALE GENOMIC DNA]</scope>
    <source>
        <strain evidence="7 9">NY11312</strain>
    </source>
</reference>
<keyword evidence="4" id="KW-0804">Transcription</keyword>
<dbReference type="GO" id="GO:0003677">
    <property type="term" value="F:DNA binding"/>
    <property type="evidence" value="ECO:0007669"/>
    <property type="project" value="UniProtKB-KW"/>
</dbReference>